<keyword evidence="1" id="KW-0472">Membrane</keyword>
<dbReference type="InterPro" id="IPR012902">
    <property type="entry name" value="N_methyl_site"/>
</dbReference>
<dbReference type="Pfam" id="PF07963">
    <property type="entry name" value="N_methyl"/>
    <property type="match status" value="1"/>
</dbReference>
<evidence type="ECO:0000313" key="2">
    <source>
        <dbReference type="EMBL" id="ACL64072.1"/>
    </source>
</evidence>
<dbReference type="RefSeq" id="WP_012632104.1">
    <property type="nucleotide sequence ID" value="NC_011891.1"/>
</dbReference>
<keyword evidence="1" id="KW-1133">Transmembrane helix</keyword>
<dbReference type="Proteomes" id="UP000007089">
    <property type="component" value="Chromosome"/>
</dbReference>
<dbReference type="HOGENOM" id="CLU_1164872_0_0_7"/>
<organism evidence="2 3">
    <name type="scientific">Anaeromyxobacter dehalogenans (strain ATCC BAA-258 / DSM 21875 / 2CP-1)</name>
    <dbReference type="NCBI Taxonomy" id="455488"/>
    <lineage>
        <taxon>Bacteria</taxon>
        <taxon>Pseudomonadati</taxon>
        <taxon>Myxococcota</taxon>
        <taxon>Myxococcia</taxon>
        <taxon>Myxococcales</taxon>
        <taxon>Cystobacterineae</taxon>
        <taxon>Anaeromyxobacteraceae</taxon>
        <taxon>Anaeromyxobacter</taxon>
    </lineage>
</organism>
<evidence type="ECO:0000256" key="1">
    <source>
        <dbReference type="SAM" id="Phobius"/>
    </source>
</evidence>
<accession>B8JD44</accession>
<protein>
    <recommendedName>
        <fullName evidence="4">General secretion pathway protein H</fullName>
    </recommendedName>
</protein>
<dbReference type="Gene3D" id="3.30.700.10">
    <property type="entry name" value="Glycoprotein, Type 4 Pilin"/>
    <property type="match status" value="1"/>
</dbReference>
<dbReference type="AlphaFoldDB" id="B8JD44"/>
<sequence length="203" mass="22210">MDRRRRQRGFTLIELLIVIGVIGLLAAMVVPAAESATGANARKAAGELSGAMRSLYDTAALRNATCRIALDLGQRTWWAECAPGAVGISDPARPQDDAALAKRFPDEKDEEVRRLLARSTFGKFEDRLVGERKLPGSTGFGPVHVEGRRDAIEQGLAYVYFFPGGQAQRAWVPVVDRSNVYTVVTEPFTGRTRVVPGKVEVRE</sequence>
<dbReference type="NCBIfam" id="TIGR02532">
    <property type="entry name" value="IV_pilin_GFxxxE"/>
    <property type="match status" value="1"/>
</dbReference>
<proteinExistence type="predicted"/>
<reference evidence="2" key="1">
    <citation type="submission" date="2009-01" db="EMBL/GenBank/DDBJ databases">
        <title>Complete sequence of Anaeromyxobacter dehalogenans 2CP-1.</title>
        <authorList>
            <consortium name="US DOE Joint Genome Institute"/>
            <person name="Lucas S."/>
            <person name="Copeland A."/>
            <person name="Lapidus A."/>
            <person name="Glavina del Rio T."/>
            <person name="Dalin E."/>
            <person name="Tice H."/>
            <person name="Bruce D."/>
            <person name="Goodwin L."/>
            <person name="Pitluck S."/>
            <person name="Saunders E."/>
            <person name="Brettin T."/>
            <person name="Detter J.C."/>
            <person name="Han C."/>
            <person name="Larimer F."/>
            <person name="Land M."/>
            <person name="Hauser L."/>
            <person name="Kyrpides N."/>
            <person name="Ovchinnikova G."/>
            <person name="Beliaev A.S."/>
            <person name="Richardson P."/>
        </authorList>
    </citation>
    <scope>NUCLEOTIDE SEQUENCE</scope>
    <source>
        <strain evidence="2">2CP-1</strain>
    </source>
</reference>
<dbReference type="InterPro" id="IPR045584">
    <property type="entry name" value="Pilin-like"/>
</dbReference>
<keyword evidence="1" id="KW-0812">Transmembrane</keyword>
<dbReference type="EMBL" id="CP001359">
    <property type="protein sequence ID" value="ACL64072.1"/>
    <property type="molecule type" value="Genomic_DNA"/>
</dbReference>
<gene>
    <name evidence="2" type="ordered locus">A2cp1_0717</name>
</gene>
<feature type="transmembrane region" description="Helical" evidence="1">
    <location>
        <begin position="12"/>
        <end position="33"/>
    </location>
</feature>
<name>B8JD44_ANAD2</name>
<evidence type="ECO:0000313" key="3">
    <source>
        <dbReference type="Proteomes" id="UP000007089"/>
    </source>
</evidence>
<dbReference type="KEGG" id="acp:A2cp1_0717"/>
<keyword evidence="3" id="KW-1185">Reference proteome</keyword>
<dbReference type="SUPFAM" id="SSF54523">
    <property type="entry name" value="Pili subunits"/>
    <property type="match status" value="1"/>
</dbReference>
<dbReference type="PROSITE" id="PS00409">
    <property type="entry name" value="PROKAR_NTER_METHYL"/>
    <property type="match status" value="1"/>
</dbReference>
<evidence type="ECO:0008006" key="4">
    <source>
        <dbReference type="Google" id="ProtNLM"/>
    </source>
</evidence>